<keyword evidence="2" id="KW-0547">Nucleotide-binding</keyword>
<dbReference type="RefSeq" id="WP_304558938.1">
    <property type="nucleotide sequence ID" value="NZ_JAUQSZ010000001.1"/>
</dbReference>
<dbReference type="Gene3D" id="3.30.200.20">
    <property type="entry name" value="Phosphorylase Kinase, domain 1"/>
    <property type="match status" value="1"/>
</dbReference>
<comment type="caution">
    <text evidence="6">The sequence shown here is derived from an EMBL/GenBank/DDBJ whole genome shotgun (WGS) entry which is preliminary data.</text>
</comment>
<evidence type="ECO:0000313" key="7">
    <source>
        <dbReference type="Proteomes" id="UP001176468"/>
    </source>
</evidence>
<dbReference type="EMBL" id="JAUQSZ010000001">
    <property type="protein sequence ID" value="MDO7840738.1"/>
    <property type="molecule type" value="Genomic_DNA"/>
</dbReference>
<organism evidence="6 7">
    <name type="scientific">Sphingomonas immobilis</name>
    <dbReference type="NCBI Taxonomy" id="3063997"/>
    <lineage>
        <taxon>Bacteria</taxon>
        <taxon>Pseudomonadati</taxon>
        <taxon>Pseudomonadota</taxon>
        <taxon>Alphaproteobacteria</taxon>
        <taxon>Sphingomonadales</taxon>
        <taxon>Sphingomonadaceae</taxon>
        <taxon>Sphingomonas</taxon>
    </lineage>
</organism>
<proteinExistence type="predicted"/>
<dbReference type="Gene3D" id="1.25.40.10">
    <property type="entry name" value="Tetratricopeptide repeat domain"/>
    <property type="match status" value="1"/>
</dbReference>
<accession>A0ABT8ZTZ4</accession>
<dbReference type="CDD" id="cd14014">
    <property type="entry name" value="STKc_PknB_like"/>
    <property type="match status" value="1"/>
</dbReference>
<keyword evidence="4" id="KW-0067">ATP-binding</keyword>
<evidence type="ECO:0000256" key="2">
    <source>
        <dbReference type="ARBA" id="ARBA00022741"/>
    </source>
</evidence>
<sequence length="796" mass="85042">MSFEGEALAIVEAALDIEDSAARAAFVAERCGGDAALQARVEQLLALDTADFKLLPTESFARPLGVVDLIPPRIGPWRVTREIARGGMGAVVMAERDDGVFNQVVAIKLIRGDLASDRAKARFAEERRILARLRHPDIVRILDGGDADGRPWLAMDYVDGEAVTHALDRRGAALPERLAAFEAVCEAVAFAHRSLVIHADIKPSNVLMSKDGAVHLLDFGIARLIVDLDVEETGDPYPLTKGYAAPERGVGVAPTIASDVFSLGVLLLAMLGKATPEGNLPFVAGTRLPAGQLDGDLAAIAAKALAEDPAARYPDVAALIADLVRMREHRPVAARAHPARTYLISRFVQRHRRGLALTGVAALVLIGATVFSTVSYVRAERARIEADRRFVELRGLARFMLFELSDRLDDAPGSVMARARLAEVASRYLDRLRAASGAPVDLRLDTARGYRRLASILGLSGTASLGRPVEAAKALDAAQAILDGLARERPNDAGVIEERGWVAETRWVLAGAGGPAISDRAAALFDRALAIDPTARGARLGRIMVDRDRGFDLVANDRPGVALPLLRAALKRLRALPPAPEWRRRDRLVEIGILAKIGDATYYLGDKPGALAPYREADAIVRAELARAPSARWTEKLGETAFDISSTLGEIGGRDAEALAIADAALSDLQKVLAFGPDAGIEIRVAVLQGQRSLLLDALGRTPEAMAASRAGILVREARLARVPGDPNRQRDVAVALANHAAVLAKGGARQEACATARRGRDLWLGLRASGELNARDARTELAPMEAAIVVNCGPR</sequence>
<gene>
    <name evidence="6" type="ORF">Q5H94_00225</name>
</gene>
<dbReference type="PANTHER" id="PTHR43289:SF34">
    <property type="entry name" value="SERINE_THREONINE-PROTEIN KINASE YBDM-RELATED"/>
    <property type="match status" value="1"/>
</dbReference>
<keyword evidence="7" id="KW-1185">Reference proteome</keyword>
<dbReference type="InterPro" id="IPR011009">
    <property type="entry name" value="Kinase-like_dom_sf"/>
</dbReference>
<dbReference type="Proteomes" id="UP001176468">
    <property type="component" value="Unassembled WGS sequence"/>
</dbReference>
<dbReference type="Pfam" id="PF00069">
    <property type="entry name" value="Pkinase"/>
    <property type="match status" value="1"/>
</dbReference>
<keyword evidence="1 6" id="KW-0808">Transferase</keyword>
<dbReference type="PANTHER" id="PTHR43289">
    <property type="entry name" value="MITOGEN-ACTIVATED PROTEIN KINASE KINASE KINASE 20-RELATED"/>
    <property type="match status" value="1"/>
</dbReference>
<name>A0ABT8ZTZ4_9SPHN</name>
<dbReference type="InterPro" id="IPR008271">
    <property type="entry name" value="Ser/Thr_kinase_AS"/>
</dbReference>
<evidence type="ECO:0000313" key="6">
    <source>
        <dbReference type="EMBL" id="MDO7840738.1"/>
    </source>
</evidence>
<evidence type="ECO:0000256" key="3">
    <source>
        <dbReference type="ARBA" id="ARBA00022777"/>
    </source>
</evidence>
<feature type="domain" description="Protein kinase" evidence="5">
    <location>
        <begin position="77"/>
        <end position="343"/>
    </location>
</feature>
<protein>
    <submittedName>
        <fullName evidence="6">Serine/threonine-protein kinase</fullName>
        <ecNumber evidence="6">2.7.11.1</ecNumber>
    </submittedName>
</protein>
<evidence type="ECO:0000256" key="1">
    <source>
        <dbReference type="ARBA" id="ARBA00022679"/>
    </source>
</evidence>
<dbReference type="InterPro" id="IPR000719">
    <property type="entry name" value="Prot_kinase_dom"/>
</dbReference>
<dbReference type="InterPro" id="IPR011990">
    <property type="entry name" value="TPR-like_helical_dom_sf"/>
</dbReference>
<dbReference type="SUPFAM" id="SSF56112">
    <property type="entry name" value="Protein kinase-like (PK-like)"/>
    <property type="match status" value="1"/>
</dbReference>
<dbReference type="Gene3D" id="1.10.510.10">
    <property type="entry name" value="Transferase(Phosphotransferase) domain 1"/>
    <property type="match status" value="1"/>
</dbReference>
<dbReference type="SMART" id="SM00220">
    <property type="entry name" value="S_TKc"/>
    <property type="match status" value="1"/>
</dbReference>
<dbReference type="EC" id="2.7.11.1" evidence="6"/>
<dbReference type="PROSITE" id="PS50011">
    <property type="entry name" value="PROTEIN_KINASE_DOM"/>
    <property type="match status" value="1"/>
</dbReference>
<dbReference type="PROSITE" id="PS00108">
    <property type="entry name" value="PROTEIN_KINASE_ST"/>
    <property type="match status" value="1"/>
</dbReference>
<reference evidence="6" key="1">
    <citation type="submission" date="2023-07" db="EMBL/GenBank/DDBJ databases">
        <authorList>
            <person name="Kim M.K."/>
        </authorList>
    </citation>
    <scope>NUCLEOTIDE SEQUENCE</scope>
    <source>
        <strain evidence="6">CA1-15</strain>
    </source>
</reference>
<keyword evidence="3 6" id="KW-0418">Kinase</keyword>
<dbReference type="GO" id="GO:0004674">
    <property type="term" value="F:protein serine/threonine kinase activity"/>
    <property type="evidence" value="ECO:0007669"/>
    <property type="project" value="UniProtKB-EC"/>
</dbReference>
<evidence type="ECO:0000259" key="5">
    <source>
        <dbReference type="PROSITE" id="PS50011"/>
    </source>
</evidence>
<evidence type="ECO:0000256" key="4">
    <source>
        <dbReference type="ARBA" id="ARBA00022840"/>
    </source>
</evidence>